<dbReference type="Proteomes" id="UP001322277">
    <property type="component" value="Chromosome 2"/>
</dbReference>
<dbReference type="KEGG" id="cdet:87939315"/>
<protein>
    <submittedName>
        <fullName evidence="1">Uncharacterized protein</fullName>
    </submittedName>
</protein>
<dbReference type="RefSeq" id="XP_062775022.1">
    <property type="nucleotide sequence ID" value="XM_062918971.1"/>
</dbReference>
<gene>
    <name evidence="1" type="ORF">CDEST_02812</name>
</gene>
<evidence type="ECO:0000313" key="2">
    <source>
        <dbReference type="Proteomes" id="UP001322277"/>
    </source>
</evidence>
<organism evidence="1 2">
    <name type="scientific">Colletotrichum destructivum</name>
    <dbReference type="NCBI Taxonomy" id="34406"/>
    <lineage>
        <taxon>Eukaryota</taxon>
        <taxon>Fungi</taxon>
        <taxon>Dikarya</taxon>
        <taxon>Ascomycota</taxon>
        <taxon>Pezizomycotina</taxon>
        <taxon>Sordariomycetes</taxon>
        <taxon>Hypocreomycetidae</taxon>
        <taxon>Glomerellales</taxon>
        <taxon>Glomerellaceae</taxon>
        <taxon>Colletotrichum</taxon>
        <taxon>Colletotrichum destructivum species complex</taxon>
    </lineage>
</organism>
<sequence length="121" mass="13931">MSTYTHQCSARSHATAIGIGRRRALTPRSSRYGLLPLSRALVLHDMASLCNSLYTHTHTHTHTSHQLYWYGYTRCNHTRIPLNRLLNLKFSAPLPAPYRSFRQIRRKPSHDLHTTRIGGAR</sequence>
<dbReference type="AlphaFoldDB" id="A0AAX4I471"/>
<dbReference type="GeneID" id="87939315"/>
<reference evidence="2" key="1">
    <citation type="journal article" date="2023" name="bioRxiv">
        <title>Complete genome of the Medicago anthracnose fungus, Colletotrichum destructivum, reveals a mini-chromosome-like region within a core chromosome.</title>
        <authorList>
            <person name="Lapalu N."/>
            <person name="Simon A."/>
            <person name="Lu A."/>
            <person name="Plaumann P.-L."/>
            <person name="Amselem J."/>
            <person name="Pigne S."/>
            <person name="Auger A."/>
            <person name="Koch C."/>
            <person name="Dallery J.-F."/>
            <person name="O'Connell R.J."/>
        </authorList>
    </citation>
    <scope>NUCLEOTIDE SEQUENCE [LARGE SCALE GENOMIC DNA]</scope>
    <source>
        <strain evidence="2">CBS 520.97</strain>
    </source>
</reference>
<evidence type="ECO:0000313" key="1">
    <source>
        <dbReference type="EMBL" id="WQF77798.1"/>
    </source>
</evidence>
<name>A0AAX4I471_9PEZI</name>
<keyword evidence="2" id="KW-1185">Reference proteome</keyword>
<proteinExistence type="predicted"/>
<dbReference type="EMBL" id="CP137306">
    <property type="protein sequence ID" value="WQF77798.1"/>
    <property type="molecule type" value="Genomic_DNA"/>
</dbReference>
<accession>A0AAX4I471</accession>